<evidence type="ECO:0000256" key="4">
    <source>
        <dbReference type="SAM" id="SignalP"/>
    </source>
</evidence>
<dbReference type="STRING" id="7070.A0A139WLK0"/>
<dbReference type="PANTHER" id="PTHR24373:SF275">
    <property type="entry name" value="TIR DOMAIN-CONTAINING PROTEIN"/>
    <property type="match status" value="1"/>
</dbReference>
<dbReference type="Pfam" id="PF13855">
    <property type="entry name" value="LRR_8"/>
    <property type="match status" value="1"/>
</dbReference>
<keyword evidence="6" id="KW-1185">Reference proteome</keyword>
<protein>
    <submittedName>
        <fullName evidence="5">Leucine-rich repeat-containing G-protein coupled receptor 6-like Protein</fullName>
    </submittedName>
</protein>
<accession>A0A139WLK0</accession>
<feature type="chain" id="PRO_5007300217" evidence="4">
    <location>
        <begin position="19"/>
        <end position="270"/>
    </location>
</feature>
<reference evidence="5 6" key="1">
    <citation type="journal article" date="2008" name="Nature">
        <title>The genome of the model beetle and pest Tribolium castaneum.</title>
        <authorList>
            <consortium name="Tribolium Genome Sequencing Consortium"/>
            <person name="Richards S."/>
            <person name="Gibbs R.A."/>
            <person name="Weinstock G.M."/>
            <person name="Brown S.J."/>
            <person name="Denell R."/>
            <person name="Beeman R.W."/>
            <person name="Gibbs R."/>
            <person name="Beeman R.W."/>
            <person name="Brown S.J."/>
            <person name="Bucher G."/>
            <person name="Friedrich M."/>
            <person name="Grimmelikhuijzen C.J."/>
            <person name="Klingler M."/>
            <person name="Lorenzen M."/>
            <person name="Richards S."/>
            <person name="Roth S."/>
            <person name="Schroder R."/>
            <person name="Tautz D."/>
            <person name="Zdobnov E.M."/>
            <person name="Muzny D."/>
            <person name="Gibbs R.A."/>
            <person name="Weinstock G.M."/>
            <person name="Attaway T."/>
            <person name="Bell S."/>
            <person name="Buhay C.J."/>
            <person name="Chandrabose M.N."/>
            <person name="Chavez D."/>
            <person name="Clerk-Blankenburg K.P."/>
            <person name="Cree A."/>
            <person name="Dao M."/>
            <person name="Davis C."/>
            <person name="Chacko J."/>
            <person name="Dinh H."/>
            <person name="Dugan-Rocha S."/>
            <person name="Fowler G."/>
            <person name="Garner T.T."/>
            <person name="Garnes J."/>
            <person name="Gnirke A."/>
            <person name="Hawes A."/>
            <person name="Hernandez J."/>
            <person name="Hines S."/>
            <person name="Holder M."/>
            <person name="Hume J."/>
            <person name="Jhangiani S.N."/>
            <person name="Joshi V."/>
            <person name="Khan Z.M."/>
            <person name="Jackson L."/>
            <person name="Kovar C."/>
            <person name="Kowis A."/>
            <person name="Lee S."/>
            <person name="Lewis L.R."/>
            <person name="Margolis J."/>
            <person name="Morgan M."/>
            <person name="Nazareth L.V."/>
            <person name="Nguyen N."/>
            <person name="Okwuonu G."/>
            <person name="Parker D."/>
            <person name="Richards S."/>
            <person name="Ruiz S.J."/>
            <person name="Santibanez J."/>
            <person name="Savard J."/>
            <person name="Scherer S.E."/>
            <person name="Schneider B."/>
            <person name="Sodergren E."/>
            <person name="Tautz D."/>
            <person name="Vattahil S."/>
            <person name="Villasana D."/>
            <person name="White C.S."/>
            <person name="Wright R."/>
            <person name="Park Y."/>
            <person name="Beeman R.W."/>
            <person name="Lord J."/>
            <person name="Oppert B."/>
            <person name="Lorenzen M."/>
            <person name="Brown S."/>
            <person name="Wang L."/>
            <person name="Savard J."/>
            <person name="Tautz D."/>
            <person name="Richards S."/>
            <person name="Weinstock G."/>
            <person name="Gibbs R.A."/>
            <person name="Liu Y."/>
            <person name="Worley K."/>
            <person name="Weinstock G."/>
            <person name="Elsik C.G."/>
            <person name="Reese J.T."/>
            <person name="Elhaik E."/>
            <person name="Landan G."/>
            <person name="Graur D."/>
            <person name="Arensburger P."/>
            <person name="Atkinson P."/>
            <person name="Beeman R.W."/>
            <person name="Beidler J."/>
            <person name="Brown S.J."/>
            <person name="Demuth J.P."/>
            <person name="Drury D.W."/>
            <person name="Du Y.Z."/>
            <person name="Fujiwara H."/>
            <person name="Lorenzen M."/>
            <person name="Maselli V."/>
            <person name="Osanai M."/>
            <person name="Park Y."/>
            <person name="Robertson H.M."/>
            <person name="Tu Z."/>
            <person name="Wang J.J."/>
            <person name="Wang S."/>
            <person name="Richards S."/>
            <person name="Song H."/>
            <person name="Zhang L."/>
            <person name="Sodergren E."/>
            <person name="Werner D."/>
            <person name="Stanke M."/>
            <person name="Morgenstern B."/>
            <person name="Solovyev V."/>
            <person name="Kosarev P."/>
            <person name="Brown G."/>
            <person name="Chen H.C."/>
            <person name="Ermolaeva O."/>
            <person name="Hlavina W."/>
            <person name="Kapustin Y."/>
            <person name="Kiryutin B."/>
            <person name="Kitts P."/>
            <person name="Maglott D."/>
            <person name="Pruitt K."/>
            <person name="Sapojnikov V."/>
            <person name="Souvorov A."/>
            <person name="Mackey A.J."/>
            <person name="Waterhouse R.M."/>
            <person name="Wyder S."/>
            <person name="Zdobnov E.M."/>
            <person name="Zdobnov E.M."/>
            <person name="Wyder S."/>
            <person name="Kriventseva E.V."/>
            <person name="Kadowaki T."/>
            <person name="Bork P."/>
            <person name="Aranda M."/>
            <person name="Bao R."/>
            <person name="Beermann A."/>
            <person name="Berns N."/>
            <person name="Bolognesi R."/>
            <person name="Bonneton F."/>
            <person name="Bopp D."/>
            <person name="Brown S.J."/>
            <person name="Bucher G."/>
            <person name="Butts T."/>
            <person name="Chaumot A."/>
            <person name="Denell R.E."/>
            <person name="Ferrier D.E."/>
            <person name="Friedrich M."/>
            <person name="Gordon C.M."/>
            <person name="Jindra M."/>
            <person name="Klingler M."/>
            <person name="Lan Q."/>
            <person name="Lattorff H.M."/>
            <person name="Laudet V."/>
            <person name="von Levetsow C."/>
            <person name="Liu Z."/>
            <person name="Lutz R."/>
            <person name="Lynch J.A."/>
            <person name="da Fonseca R.N."/>
            <person name="Posnien N."/>
            <person name="Reuter R."/>
            <person name="Roth S."/>
            <person name="Savard J."/>
            <person name="Schinko J.B."/>
            <person name="Schmitt C."/>
            <person name="Schoppmeier M."/>
            <person name="Schroder R."/>
            <person name="Shippy T.D."/>
            <person name="Simonnet F."/>
            <person name="Marques-Souza H."/>
            <person name="Tautz D."/>
            <person name="Tomoyasu Y."/>
            <person name="Trauner J."/>
            <person name="Van der Zee M."/>
            <person name="Vervoort M."/>
            <person name="Wittkopp N."/>
            <person name="Wimmer E.A."/>
            <person name="Yang X."/>
            <person name="Jones A.K."/>
            <person name="Sattelle D.B."/>
            <person name="Ebert P.R."/>
            <person name="Nelson D."/>
            <person name="Scott J.G."/>
            <person name="Beeman R.W."/>
            <person name="Muthukrishnan S."/>
            <person name="Kramer K.J."/>
            <person name="Arakane Y."/>
            <person name="Beeman R.W."/>
            <person name="Zhu Q."/>
            <person name="Hogenkamp D."/>
            <person name="Dixit R."/>
            <person name="Oppert B."/>
            <person name="Jiang H."/>
            <person name="Zou Z."/>
            <person name="Marshall J."/>
            <person name="Elpidina E."/>
            <person name="Vinokurov K."/>
            <person name="Oppert C."/>
            <person name="Zou Z."/>
            <person name="Evans J."/>
            <person name="Lu Z."/>
            <person name="Zhao P."/>
            <person name="Sumathipala N."/>
            <person name="Altincicek B."/>
            <person name="Vilcinskas A."/>
            <person name="Williams M."/>
            <person name="Hultmark D."/>
            <person name="Hetru C."/>
            <person name="Jiang H."/>
            <person name="Grimmelikhuijzen C.J."/>
            <person name="Hauser F."/>
            <person name="Cazzamali G."/>
            <person name="Williamson M."/>
            <person name="Park Y."/>
            <person name="Li B."/>
            <person name="Tanaka Y."/>
            <person name="Predel R."/>
            <person name="Neupert S."/>
            <person name="Schachtner J."/>
            <person name="Verleyen P."/>
            <person name="Raible F."/>
            <person name="Bork P."/>
            <person name="Friedrich M."/>
            <person name="Walden K.K."/>
            <person name="Robertson H.M."/>
            <person name="Angeli S."/>
            <person name="Foret S."/>
            <person name="Bucher G."/>
            <person name="Schuetz S."/>
            <person name="Maleszka R."/>
            <person name="Wimmer E.A."/>
            <person name="Beeman R.W."/>
            <person name="Lorenzen M."/>
            <person name="Tomoyasu Y."/>
            <person name="Miller S.C."/>
            <person name="Grossmann D."/>
            <person name="Bucher G."/>
        </authorList>
    </citation>
    <scope>NUCLEOTIDE SEQUENCE [LARGE SCALE GENOMIC DNA]</scope>
    <source>
        <strain evidence="5 6">Georgia GA2</strain>
    </source>
</reference>
<gene>
    <name evidence="5" type="primary">AUGUSTUS-3.0.2_32416</name>
    <name evidence="5" type="ORF">TcasGA2_TC032416</name>
</gene>
<dbReference type="Gene3D" id="3.80.10.10">
    <property type="entry name" value="Ribonuclease Inhibitor"/>
    <property type="match status" value="1"/>
</dbReference>
<dbReference type="EMBL" id="KQ971321">
    <property type="protein sequence ID" value="KYB28705.1"/>
    <property type="molecule type" value="Genomic_DNA"/>
</dbReference>
<dbReference type="InterPro" id="IPR032675">
    <property type="entry name" value="LRR_dom_sf"/>
</dbReference>
<reference evidence="5 6" key="2">
    <citation type="journal article" date="2010" name="Nucleic Acids Res.">
        <title>BeetleBase in 2010: revisions to provide comprehensive genomic information for Tribolium castaneum.</title>
        <authorList>
            <person name="Kim H.S."/>
            <person name="Murphy T."/>
            <person name="Xia J."/>
            <person name="Caragea D."/>
            <person name="Park Y."/>
            <person name="Beeman R.W."/>
            <person name="Lorenzen M.D."/>
            <person name="Butcher S."/>
            <person name="Manak J.R."/>
            <person name="Brown S.J."/>
        </authorList>
    </citation>
    <scope>GENOME REANNOTATION</scope>
    <source>
        <strain evidence="5 6">Georgia GA2</strain>
    </source>
</reference>
<dbReference type="Proteomes" id="UP000007266">
    <property type="component" value="Linkage group 3"/>
</dbReference>
<organism evidence="5 6">
    <name type="scientific">Tribolium castaneum</name>
    <name type="common">Red flour beetle</name>
    <dbReference type="NCBI Taxonomy" id="7070"/>
    <lineage>
        <taxon>Eukaryota</taxon>
        <taxon>Metazoa</taxon>
        <taxon>Ecdysozoa</taxon>
        <taxon>Arthropoda</taxon>
        <taxon>Hexapoda</taxon>
        <taxon>Insecta</taxon>
        <taxon>Pterygota</taxon>
        <taxon>Neoptera</taxon>
        <taxon>Endopterygota</taxon>
        <taxon>Coleoptera</taxon>
        <taxon>Polyphaga</taxon>
        <taxon>Cucujiformia</taxon>
        <taxon>Tenebrionidae</taxon>
        <taxon>Tenebrionidae incertae sedis</taxon>
        <taxon>Tribolium</taxon>
    </lineage>
</organism>
<evidence type="ECO:0000313" key="6">
    <source>
        <dbReference type="Proteomes" id="UP000007266"/>
    </source>
</evidence>
<keyword evidence="2 4" id="KW-0732">Signal</keyword>
<name>A0A139WLK0_TRICA</name>
<proteinExistence type="predicted"/>
<keyword evidence="5" id="KW-0675">Receptor</keyword>
<dbReference type="InterPro" id="IPR003591">
    <property type="entry name" value="Leu-rich_rpt_typical-subtyp"/>
</dbReference>
<dbReference type="InParanoid" id="A0A139WLK0"/>
<dbReference type="InterPro" id="IPR001611">
    <property type="entry name" value="Leu-rich_rpt"/>
</dbReference>
<keyword evidence="3" id="KW-0677">Repeat</keyword>
<dbReference type="PROSITE" id="PS51450">
    <property type="entry name" value="LRR"/>
    <property type="match status" value="1"/>
</dbReference>
<dbReference type="PANTHER" id="PTHR24373">
    <property type="entry name" value="SLIT RELATED LEUCINE-RICH REPEAT NEURONAL PROTEIN"/>
    <property type="match status" value="1"/>
</dbReference>
<evidence type="ECO:0000256" key="3">
    <source>
        <dbReference type="ARBA" id="ARBA00022737"/>
    </source>
</evidence>
<dbReference type="InterPro" id="IPR050328">
    <property type="entry name" value="Dev_Immune_Receptor"/>
</dbReference>
<dbReference type="AlphaFoldDB" id="A0A139WLK0"/>
<evidence type="ECO:0000256" key="1">
    <source>
        <dbReference type="ARBA" id="ARBA00022614"/>
    </source>
</evidence>
<evidence type="ECO:0000313" key="5">
    <source>
        <dbReference type="EMBL" id="KYB28705.1"/>
    </source>
</evidence>
<dbReference type="SUPFAM" id="SSF52058">
    <property type="entry name" value="L domain-like"/>
    <property type="match status" value="1"/>
</dbReference>
<feature type="signal peptide" evidence="4">
    <location>
        <begin position="1"/>
        <end position="18"/>
    </location>
</feature>
<keyword evidence="1" id="KW-0433">Leucine-rich repeat</keyword>
<sequence>MGIISTVLLFGLVKSLEAIHCDKIFNYHENYGYGFDITCEGLSNKNKEMLMDISVSNEIVLTINNSVLTEVAPNLFQNVSKIRFLIIKNSLFVFNPSEYIFANLLALEHLIIENTVFGGHNLYVLQDLSELKELRLVNTSLEIINNGTFRNLKKIETLTLTNNRFKNMLAIPFCELPALKYLHLDSNNIKQISGNFISCFRKEQTNLKLNGMRYTIQYENAHHKKSDSNLVHLNVSNNQIGFIDNFEWALNLRHIDLSNNRLVNTCLATV</sequence>
<dbReference type="Pfam" id="PF00560">
    <property type="entry name" value="LRR_1"/>
    <property type="match status" value="2"/>
</dbReference>
<dbReference type="eggNOG" id="KOG0619">
    <property type="taxonomic scope" value="Eukaryota"/>
</dbReference>
<evidence type="ECO:0000256" key="2">
    <source>
        <dbReference type="ARBA" id="ARBA00022729"/>
    </source>
</evidence>
<dbReference type="SMART" id="SM00369">
    <property type="entry name" value="LRR_TYP"/>
    <property type="match status" value="2"/>
</dbReference>